<evidence type="ECO:0000256" key="1">
    <source>
        <dbReference type="SAM" id="Phobius"/>
    </source>
</evidence>
<accession>A0A494WZC0</accession>
<dbReference type="RefSeq" id="WP_121281432.1">
    <property type="nucleotide sequence ID" value="NZ_RBZV01000016.1"/>
</dbReference>
<evidence type="ECO:0000313" key="3">
    <source>
        <dbReference type="Proteomes" id="UP000280434"/>
    </source>
</evidence>
<feature type="transmembrane region" description="Helical" evidence="1">
    <location>
        <begin position="20"/>
        <end position="41"/>
    </location>
</feature>
<comment type="caution">
    <text evidence="2">The sequence shown here is derived from an EMBL/GenBank/DDBJ whole genome shotgun (WGS) entry which is preliminary data.</text>
</comment>
<name>A0A494WZC0_9BURK</name>
<sequence length="61" mass="6582">MRAWFVIVRRLLQEDRGATAIEYALMASLIAIAALSGVGLFGNAVYALYQTIINELAAALP</sequence>
<evidence type="ECO:0000313" key="2">
    <source>
        <dbReference type="EMBL" id="RKP43817.1"/>
    </source>
</evidence>
<dbReference type="EMBL" id="RBZV01000016">
    <property type="protein sequence ID" value="RKP43817.1"/>
    <property type="molecule type" value="Genomic_DNA"/>
</dbReference>
<dbReference type="AlphaFoldDB" id="A0A494WZC0"/>
<dbReference type="Proteomes" id="UP000280434">
    <property type="component" value="Unassembled WGS sequence"/>
</dbReference>
<keyword evidence="1" id="KW-0472">Membrane</keyword>
<organism evidence="2 3">
    <name type="scientific">Trinickia fusca</name>
    <dbReference type="NCBI Taxonomy" id="2419777"/>
    <lineage>
        <taxon>Bacteria</taxon>
        <taxon>Pseudomonadati</taxon>
        <taxon>Pseudomonadota</taxon>
        <taxon>Betaproteobacteria</taxon>
        <taxon>Burkholderiales</taxon>
        <taxon>Burkholderiaceae</taxon>
        <taxon>Trinickia</taxon>
    </lineage>
</organism>
<proteinExistence type="predicted"/>
<keyword evidence="1" id="KW-0812">Transmembrane</keyword>
<gene>
    <name evidence="2" type="ORF">D7S89_24345</name>
</gene>
<keyword evidence="3" id="KW-1185">Reference proteome</keyword>
<dbReference type="InterPro" id="IPR007047">
    <property type="entry name" value="Flp_Fap"/>
</dbReference>
<keyword evidence="1" id="KW-1133">Transmembrane helix</keyword>
<protein>
    <submittedName>
        <fullName evidence="2">Flp family type IVb pilin</fullName>
    </submittedName>
</protein>
<dbReference type="Pfam" id="PF04964">
    <property type="entry name" value="Flp_Fap"/>
    <property type="match status" value="1"/>
</dbReference>
<reference evidence="2 3" key="1">
    <citation type="submission" date="2018-10" db="EMBL/GenBank/DDBJ databases">
        <title>Paraburkholderia sp. 7MK8-2, isolated from soil.</title>
        <authorList>
            <person name="Gao Z.-H."/>
            <person name="Qiu L.-H."/>
        </authorList>
    </citation>
    <scope>NUCLEOTIDE SEQUENCE [LARGE SCALE GENOMIC DNA]</scope>
    <source>
        <strain evidence="2 3">7MK8-2</strain>
    </source>
</reference>